<sequence>MKKILLFLLLSQLYFSQQWSISNAERNALISIYNATSGEQWSQTWDMTRDPKTWFGVKVKSGSVTELNLRGNALKGSFPTSVASLPKLEKLDLSSNQLSGDVSPAISSLQNLIRLDISNNRFTGDPTAAILPLSKLTEISVGNNNFQFADLNMLLGNFPQLLVLDLSHTGLTAVPQKISTLTSLKVLNLSNNAIAQNFGNLSTLIQILELNLSGNQLIKIPTEVGNLTTLQTLDLSNNLFTTNFSAALSPLKKLEWLSLRSNQITAIPAEFSQLSNLVHLNLGDNKISSGFQTIRLLKKLEQLYLDKNEITAFPETLLQLPMLQMFSLVGNQMTGTIPDLIPALTFIDNNRYTKSEIRNFLLKNKEMADFTYSPQRYDELKTISASVGASAVLPQELTGDEYLFTWFKNLDEKTASTTESYYISNVTDSDFADYTCEAYYFEALPQALMEVAFYREPVTLANALATQEVSRDLIVYPNPTKDFLNIKTNRNDIEKVFVFDLSGKVIFSENSRRINVSNLPSGNYILSIKTSDGVKSFKFIKQ</sequence>
<dbReference type="STRING" id="1304281.ACM44_05915"/>
<dbReference type="SMART" id="SM00369">
    <property type="entry name" value="LRR_TYP"/>
    <property type="match status" value="7"/>
</dbReference>
<dbReference type="RefSeq" id="WP_048499094.1">
    <property type="nucleotide sequence ID" value="NZ_LFNG01000006.1"/>
</dbReference>
<dbReference type="OrthoDB" id="627712at2"/>
<dbReference type="Proteomes" id="UP000035900">
    <property type="component" value="Unassembled WGS sequence"/>
</dbReference>
<evidence type="ECO:0000256" key="2">
    <source>
        <dbReference type="ARBA" id="ARBA00022729"/>
    </source>
</evidence>
<dbReference type="InterPro" id="IPR003591">
    <property type="entry name" value="Leu-rich_rpt_typical-subtyp"/>
</dbReference>
<dbReference type="NCBIfam" id="TIGR04183">
    <property type="entry name" value="Por_Secre_tail"/>
    <property type="match status" value="1"/>
</dbReference>
<organism evidence="6 7">
    <name type="scientific">Chryseobacterium koreense CCUG 49689</name>
    <dbReference type="NCBI Taxonomy" id="1304281"/>
    <lineage>
        <taxon>Bacteria</taxon>
        <taxon>Pseudomonadati</taxon>
        <taxon>Bacteroidota</taxon>
        <taxon>Flavobacteriia</taxon>
        <taxon>Flavobacteriales</taxon>
        <taxon>Weeksellaceae</taxon>
        <taxon>Chryseobacterium group</taxon>
        <taxon>Chryseobacterium</taxon>
    </lineage>
</organism>
<dbReference type="AlphaFoldDB" id="A0A0J7J112"/>
<evidence type="ECO:0000256" key="1">
    <source>
        <dbReference type="ARBA" id="ARBA00022614"/>
    </source>
</evidence>
<keyword evidence="7" id="KW-1185">Reference proteome</keyword>
<name>A0A0J7J112_9FLAO</name>
<dbReference type="PRINTS" id="PR00019">
    <property type="entry name" value="LEURICHRPT"/>
</dbReference>
<evidence type="ECO:0000313" key="6">
    <source>
        <dbReference type="EMBL" id="KMQ71749.1"/>
    </source>
</evidence>
<reference evidence="6 7" key="1">
    <citation type="journal article" date="2004" name="Int. J. Syst. Evol. Microbiol.">
        <title>Kaistella koreensis gen. nov., sp. nov., a novel member of the Chryseobacterium-Bergeyella-Riemerella branch.</title>
        <authorList>
            <person name="Kim M.K."/>
            <person name="Im W.T."/>
            <person name="Shin Y.K."/>
            <person name="Lim J.H."/>
            <person name="Kim S.H."/>
            <person name="Lee B.C."/>
            <person name="Park M.Y."/>
            <person name="Lee K.Y."/>
            <person name="Lee S.T."/>
        </authorList>
    </citation>
    <scope>NUCLEOTIDE SEQUENCE [LARGE SCALE GENOMIC DNA]</scope>
    <source>
        <strain evidence="6 7">CCUG 49689</strain>
    </source>
</reference>
<keyword evidence="1" id="KW-0433">Leucine-rich repeat</keyword>
<dbReference type="InterPro" id="IPR013783">
    <property type="entry name" value="Ig-like_fold"/>
</dbReference>
<protein>
    <recommendedName>
        <fullName evidence="5">Ig-like domain-containing protein</fullName>
    </recommendedName>
</protein>
<keyword evidence="4" id="KW-1015">Disulfide bond</keyword>
<dbReference type="SUPFAM" id="SSF52058">
    <property type="entry name" value="L domain-like"/>
    <property type="match status" value="1"/>
</dbReference>
<dbReference type="InterPro" id="IPR001611">
    <property type="entry name" value="Leu-rich_rpt"/>
</dbReference>
<accession>A0A0J7J112</accession>
<gene>
    <name evidence="6" type="ORF">ACM44_05915</name>
</gene>
<dbReference type="SUPFAM" id="SSF48726">
    <property type="entry name" value="Immunoglobulin"/>
    <property type="match status" value="1"/>
</dbReference>
<evidence type="ECO:0000313" key="7">
    <source>
        <dbReference type="Proteomes" id="UP000035900"/>
    </source>
</evidence>
<dbReference type="PATRIC" id="fig|1304281.5.peg.1267"/>
<dbReference type="PANTHER" id="PTHR48060:SF24">
    <property type="entry name" value="NON-SPECIFIC SERINE_THREONINE PROTEIN KINASE"/>
    <property type="match status" value="1"/>
</dbReference>
<dbReference type="Pfam" id="PF18962">
    <property type="entry name" value="Por_Secre_tail"/>
    <property type="match status" value="1"/>
</dbReference>
<evidence type="ECO:0000256" key="3">
    <source>
        <dbReference type="ARBA" id="ARBA00022737"/>
    </source>
</evidence>
<dbReference type="PROSITE" id="PS51450">
    <property type="entry name" value="LRR"/>
    <property type="match status" value="2"/>
</dbReference>
<dbReference type="InterPro" id="IPR036179">
    <property type="entry name" value="Ig-like_dom_sf"/>
</dbReference>
<dbReference type="InterPro" id="IPR026444">
    <property type="entry name" value="Secre_tail"/>
</dbReference>
<evidence type="ECO:0000259" key="5">
    <source>
        <dbReference type="PROSITE" id="PS50835"/>
    </source>
</evidence>
<proteinExistence type="predicted"/>
<dbReference type="InterPro" id="IPR053211">
    <property type="entry name" value="DNA_repair-toleration"/>
</dbReference>
<comment type="caution">
    <text evidence="6">The sequence shown here is derived from an EMBL/GenBank/DDBJ whole genome shotgun (WGS) entry which is preliminary data.</text>
</comment>
<dbReference type="FunFam" id="3.80.10.10:FF:000383">
    <property type="entry name" value="Leucine-rich repeat receptor protein kinase EMS1"/>
    <property type="match status" value="1"/>
</dbReference>
<feature type="domain" description="Ig-like" evidence="5">
    <location>
        <begin position="374"/>
        <end position="452"/>
    </location>
</feature>
<dbReference type="Gene3D" id="2.60.40.10">
    <property type="entry name" value="Immunoglobulins"/>
    <property type="match status" value="1"/>
</dbReference>
<dbReference type="InterPro" id="IPR007110">
    <property type="entry name" value="Ig-like_dom"/>
</dbReference>
<dbReference type="Pfam" id="PF00560">
    <property type="entry name" value="LRR_1"/>
    <property type="match status" value="2"/>
</dbReference>
<dbReference type="Gene3D" id="3.80.10.10">
    <property type="entry name" value="Ribonuclease Inhibitor"/>
    <property type="match status" value="3"/>
</dbReference>
<dbReference type="EMBL" id="LFNG01000006">
    <property type="protein sequence ID" value="KMQ71749.1"/>
    <property type="molecule type" value="Genomic_DNA"/>
</dbReference>
<keyword evidence="2" id="KW-0732">Signal</keyword>
<dbReference type="SMART" id="SM00365">
    <property type="entry name" value="LRR_SD22"/>
    <property type="match status" value="7"/>
</dbReference>
<dbReference type="Pfam" id="PF13855">
    <property type="entry name" value="LRR_8"/>
    <property type="match status" value="1"/>
</dbReference>
<keyword evidence="3" id="KW-0677">Repeat</keyword>
<dbReference type="PROSITE" id="PS50835">
    <property type="entry name" value="IG_LIKE"/>
    <property type="match status" value="1"/>
</dbReference>
<dbReference type="InterPro" id="IPR032675">
    <property type="entry name" value="LRR_dom_sf"/>
</dbReference>
<dbReference type="PANTHER" id="PTHR48060">
    <property type="entry name" value="DNA DAMAGE-REPAIR/TOLERATION PROTEIN DRT100"/>
    <property type="match status" value="1"/>
</dbReference>
<evidence type="ECO:0000256" key="4">
    <source>
        <dbReference type="ARBA" id="ARBA00023157"/>
    </source>
</evidence>